<dbReference type="InterPro" id="IPR015943">
    <property type="entry name" value="WD40/YVTN_repeat-like_dom_sf"/>
</dbReference>
<dbReference type="PANTHER" id="PTHR13405">
    <property type="entry name" value="NUCLEAR PORE COMPLEX PROTEIN NUP133"/>
    <property type="match status" value="1"/>
</dbReference>
<evidence type="ECO:0000256" key="8">
    <source>
        <dbReference type="SAM" id="MobiDB-lite"/>
    </source>
</evidence>
<gene>
    <name evidence="11" type="ORF">D6D22_05134</name>
</gene>
<keyword evidence="5" id="KW-0653">Protein transport</keyword>
<feature type="region of interest" description="Disordered" evidence="8">
    <location>
        <begin position="1291"/>
        <end position="1342"/>
    </location>
</feature>
<evidence type="ECO:0000256" key="2">
    <source>
        <dbReference type="ARBA" id="ARBA00005569"/>
    </source>
</evidence>
<dbReference type="Gene3D" id="1.20.58.1380">
    <property type="match status" value="1"/>
</dbReference>
<feature type="compositionally biased region" description="Polar residues" evidence="8">
    <location>
        <begin position="94"/>
        <end position="106"/>
    </location>
</feature>
<evidence type="ECO:0000313" key="11">
    <source>
        <dbReference type="EMBL" id="THW41933.1"/>
    </source>
</evidence>
<reference evidence="11 12" key="1">
    <citation type="submission" date="2018-10" db="EMBL/GenBank/DDBJ databases">
        <title>Fifty Aureobasidium pullulans genomes reveal a recombining polyextremotolerant generalist.</title>
        <authorList>
            <person name="Gostincar C."/>
            <person name="Turk M."/>
            <person name="Zajc J."/>
            <person name="Gunde-Cimerman N."/>
        </authorList>
    </citation>
    <scope>NUCLEOTIDE SEQUENCE [LARGE SCALE GENOMIC DNA]</scope>
    <source>
        <strain evidence="11 12">EXF-11013</strain>
    </source>
</reference>
<feature type="compositionally biased region" description="Polar residues" evidence="8">
    <location>
        <begin position="56"/>
        <end position="80"/>
    </location>
</feature>
<keyword evidence="3" id="KW-0813">Transport</keyword>
<evidence type="ECO:0000256" key="4">
    <source>
        <dbReference type="ARBA" id="ARBA00022816"/>
    </source>
</evidence>
<dbReference type="GO" id="GO:0017056">
    <property type="term" value="F:structural constituent of nuclear pore"/>
    <property type="evidence" value="ECO:0007669"/>
    <property type="project" value="InterPro"/>
</dbReference>
<dbReference type="GO" id="GO:0016973">
    <property type="term" value="P:poly(A)+ mRNA export from nucleus"/>
    <property type="evidence" value="ECO:0007669"/>
    <property type="project" value="TreeGrafter"/>
</dbReference>
<evidence type="ECO:0000313" key="12">
    <source>
        <dbReference type="Proteomes" id="UP000310687"/>
    </source>
</evidence>
<feature type="region of interest" description="Disordered" evidence="8">
    <location>
        <begin position="1"/>
        <end position="135"/>
    </location>
</feature>
<sequence length="1342" mass="149386">MSMSVTTDGGDSMRRSAVRNPKRRPRKPEESNSPSGPQRKIRRLNKKHDPEPQSLPADTTESLRSGLSALAVQSSASFSRTGDVGARHKRSPKSDNSTLLAQTEQYSVRHLPSTPDILRNSASGTNTTSATKSFASSDQSLDYRASIISSPPLALAVTRERAYIWDYTSPIPVAHPKTFDVPRPARSTDPLPLAALVTSPTRDIGLVVVSAVTGNVTYWQNIDTAESLTLFNQQNTAVNGNIGSLSGGETIIHLDSADHAGFIVTLSSGRIAQMSLIDDQGRPKVSAHFLRSTEAASSSGLFGSLKNALGVGPWKRDIVSVRTRPLPARREIQAIAATETGQVYTWHLAWSGQPTFRGAFNFRQFLQNELAALLGEDNISLLDMVITPASSAADAPLQLVLLVQAGPASSPLYAMAQVTMDGQENARLDGIIPINTVSPDSPATSRPRLLLPNPGHTAFIIFEHEIIVASITNSGPFQDAIRLRSDKHVTIEGACEEDLIDNKGTSSCAIFIKGHGLARISASSTDVAHPSIKTKIEQAIFYGTMSDNILDFSRKPYDRYDLEETETAALLISDEILRSTSQFIPPLASSMEAHLQNRIKAIRALILHLRSDYPPVSKSTSWKLLLDAERLAAAQAIWTTYEENSPKSVLLPIVIQAYFRSRPKQLSVDDGADPMRHWFVNEVSGIDRLRTHILMSIITLNEDGKRKNLMRFVSEANDVLFSLYDAVFKFRTDNVEIYGLDSTLFSDGVLEEGYEDLIEPWTSQNEVLKALNRFIDISRDLAIDAFDETSGDSDVVVVEKVVNENVHMINVLCLCYRERIGYIKVHDENGQAQARNLAKIFEQARSHHLRSLNKIGQSAAGIGIAEHYKDMQTLVQLVINESQFMSTVLNDPGVVAHDREETQVKMDKMQARVQRYFKTFGEEWANAFFDTHLSNYRSYGLLVEAEKFRKPLTRYLRAEKARGRLCWINDVLQEGDFQEASTALTNLAQEQEVKFWNKKVELSLAKLTSLAAAEETGSKGNAELLNGDLTVVNTQEAIRQHLQYILYAAVDIEAEVQLACDAYAAYLQLKTPALYALLEASFEHMLRNEALSVEEVIDILTLMDTKDSEDNEANIIGKQFLMALQVLEAGKSRMEEGRFETNLRMIWKRCYLQDDWEFINNTRKRTDKLISRHIRDTFACQTMMHGLELCKLTRPKTRTWLTFDTALFHPGSGIRMMTPSETLGAGCTAEELQSRFPQEELRDPIMHDNLIQDRKLQSLIERSNADHWHAVCLEEAKKKLEEEAAANVQEEAAAQQLKQTLEEAENDGAVVAETNTDAPMADNNEATESEQQTEDDGDVQMA</sequence>
<feature type="domain" description="Nucleoporin Nup133/Nup155-like C-terminal" evidence="9">
    <location>
        <begin position="624"/>
        <end position="1269"/>
    </location>
</feature>
<dbReference type="GO" id="GO:0000972">
    <property type="term" value="P:transcription-dependent tethering of RNA polymerase II gene DNA at nuclear periphery"/>
    <property type="evidence" value="ECO:0007669"/>
    <property type="project" value="TreeGrafter"/>
</dbReference>
<evidence type="ECO:0000256" key="5">
    <source>
        <dbReference type="ARBA" id="ARBA00022927"/>
    </source>
</evidence>
<dbReference type="InterPro" id="IPR014908">
    <property type="entry name" value="Nucleoporin_Nup133/Nup155_N"/>
</dbReference>
<evidence type="ECO:0000259" key="9">
    <source>
        <dbReference type="Pfam" id="PF03177"/>
    </source>
</evidence>
<dbReference type="PANTHER" id="PTHR13405:SF11">
    <property type="entry name" value="NUCLEAR PORE COMPLEX PROTEIN NUP133"/>
    <property type="match status" value="1"/>
</dbReference>
<protein>
    <recommendedName>
        <fullName evidence="13">Nucleoporin Nup133/Nup155-like C-terminal domain-containing protein</fullName>
    </recommendedName>
</protein>
<evidence type="ECO:0000256" key="3">
    <source>
        <dbReference type="ARBA" id="ARBA00022448"/>
    </source>
</evidence>
<comment type="subcellular location">
    <subcellularLocation>
        <location evidence="1">Nucleus envelope</location>
    </subcellularLocation>
</comment>
<evidence type="ECO:0000259" key="10">
    <source>
        <dbReference type="Pfam" id="PF08801"/>
    </source>
</evidence>
<name>A0A4S8XPB2_AURPU</name>
<feature type="compositionally biased region" description="Low complexity" evidence="8">
    <location>
        <begin position="120"/>
        <end position="133"/>
    </location>
</feature>
<organism evidence="11 12">
    <name type="scientific">Aureobasidium pullulans</name>
    <name type="common">Black yeast</name>
    <name type="synonym">Pullularia pullulans</name>
    <dbReference type="NCBI Taxonomy" id="5580"/>
    <lineage>
        <taxon>Eukaryota</taxon>
        <taxon>Fungi</taxon>
        <taxon>Dikarya</taxon>
        <taxon>Ascomycota</taxon>
        <taxon>Pezizomycotina</taxon>
        <taxon>Dothideomycetes</taxon>
        <taxon>Dothideomycetidae</taxon>
        <taxon>Dothideales</taxon>
        <taxon>Saccotheciaceae</taxon>
        <taxon>Aureobasidium</taxon>
    </lineage>
</organism>
<dbReference type="GO" id="GO:0031080">
    <property type="term" value="C:nuclear pore outer ring"/>
    <property type="evidence" value="ECO:0007669"/>
    <property type="project" value="TreeGrafter"/>
</dbReference>
<keyword evidence="6" id="KW-0811">Translocation</keyword>
<dbReference type="EMBL" id="QZAL01000064">
    <property type="protein sequence ID" value="THW41933.1"/>
    <property type="molecule type" value="Genomic_DNA"/>
</dbReference>
<evidence type="ECO:0000256" key="7">
    <source>
        <dbReference type="ARBA" id="ARBA00023242"/>
    </source>
</evidence>
<accession>A0A4S8XPB2</accession>
<evidence type="ECO:0000256" key="1">
    <source>
        <dbReference type="ARBA" id="ARBA00004259"/>
    </source>
</evidence>
<evidence type="ECO:0000256" key="6">
    <source>
        <dbReference type="ARBA" id="ARBA00023010"/>
    </source>
</evidence>
<proteinExistence type="inferred from homology"/>
<evidence type="ECO:0008006" key="13">
    <source>
        <dbReference type="Google" id="ProtNLM"/>
    </source>
</evidence>
<dbReference type="GO" id="GO:0006606">
    <property type="term" value="P:protein import into nucleus"/>
    <property type="evidence" value="ECO:0007669"/>
    <property type="project" value="TreeGrafter"/>
</dbReference>
<dbReference type="Proteomes" id="UP000310687">
    <property type="component" value="Unassembled WGS sequence"/>
</dbReference>
<dbReference type="InterPro" id="IPR007187">
    <property type="entry name" value="Nucleoporin_Nup133/Nup155_C"/>
</dbReference>
<dbReference type="InterPro" id="IPR037624">
    <property type="entry name" value="Nup133-like"/>
</dbReference>
<dbReference type="Pfam" id="PF08801">
    <property type="entry name" value="Nucleoporin_N"/>
    <property type="match status" value="1"/>
</dbReference>
<keyword evidence="7" id="KW-0539">Nucleus</keyword>
<feature type="domain" description="Nucleoporin Nup133/Nup155-like N-terminal" evidence="10">
    <location>
        <begin position="103"/>
        <end position="518"/>
    </location>
</feature>
<keyword evidence="4" id="KW-0509">mRNA transport</keyword>
<comment type="caution">
    <text evidence="11">The sequence shown here is derived from an EMBL/GenBank/DDBJ whole genome shotgun (WGS) entry which is preliminary data.</text>
</comment>
<feature type="compositionally biased region" description="Acidic residues" evidence="8">
    <location>
        <begin position="1325"/>
        <end position="1342"/>
    </location>
</feature>
<dbReference type="Pfam" id="PF03177">
    <property type="entry name" value="Nucleoporin_C"/>
    <property type="match status" value="1"/>
</dbReference>
<dbReference type="SUPFAM" id="SSF117289">
    <property type="entry name" value="Nucleoporin domain"/>
    <property type="match status" value="1"/>
</dbReference>
<dbReference type="Gene3D" id="2.130.10.10">
    <property type="entry name" value="YVTN repeat-like/Quinoprotein amine dehydrogenase"/>
    <property type="match status" value="1"/>
</dbReference>
<comment type="similarity">
    <text evidence="2">Belongs to the nucleoporin Nup133 family.</text>
</comment>
<feature type="compositionally biased region" description="Basic residues" evidence="8">
    <location>
        <begin position="16"/>
        <end position="26"/>
    </location>
</feature>